<dbReference type="GO" id="GO:0005886">
    <property type="term" value="C:plasma membrane"/>
    <property type="evidence" value="ECO:0007669"/>
    <property type="project" value="UniProtKB-SubCell"/>
</dbReference>
<dbReference type="InterPro" id="IPR001789">
    <property type="entry name" value="Sig_transdc_resp-reg_receiver"/>
</dbReference>
<dbReference type="InterPro" id="IPR003594">
    <property type="entry name" value="HATPase_dom"/>
</dbReference>
<feature type="coiled-coil region" evidence="14">
    <location>
        <begin position="627"/>
        <end position="661"/>
    </location>
</feature>
<feature type="domain" description="CHASE" evidence="19">
    <location>
        <begin position="173"/>
        <end position="226"/>
    </location>
</feature>
<dbReference type="Gene3D" id="3.30.450.350">
    <property type="entry name" value="CHASE domain"/>
    <property type="match status" value="1"/>
</dbReference>
<dbReference type="Gene3D" id="3.30.450.20">
    <property type="entry name" value="PAS domain"/>
    <property type="match status" value="2"/>
</dbReference>
<evidence type="ECO:0000256" key="6">
    <source>
        <dbReference type="ARBA" id="ARBA00022679"/>
    </source>
</evidence>
<name>A0A9X1T0I2_9ACTN</name>
<dbReference type="CDD" id="cd00130">
    <property type="entry name" value="PAS"/>
    <property type="match status" value="1"/>
</dbReference>
<evidence type="ECO:0000256" key="3">
    <source>
        <dbReference type="ARBA" id="ARBA00006402"/>
    </source>
</evidence>
<protein>
    <recommendedName>
        <fullName evidence="12">Circadian input-output histidine kinase CikA</fullName>
        <ecNumber evidence="4">2.7.13.3</ecNumber>
    </recommendedName>
</protein>
<evidence type="ECO:0000256" key="12">
    <source>
        <dbReference type="ARBA" id="ARBA00074306"/>
    </source>
</evidence>
<dbReference type="GO" id="GO:0000155">
    <property type="term" value="F:phosphorelay sensor kinase activity"/>
    <property type="evidence" value="ECO:0007669"/>
    <property type="project" value="InterPro"/>
</dbReference>
<dbReference type="SMART" id="SM00387">
    <property type="entry name" value="HATPase_c"/>
    <property type="match status" value="1"/>
</dbReference>
<dbReference type="InterPro" id="IPR036890">
    <property type="entry name" value="HATPase_C_sf"/>
</dbReference>
<dbReference type="EC" id="2.7.13.3" evidence="4"/>
<keyword evidence="9 15" id="KW-1133">Transmembrane helix</keyword>
<dbReference type="Pfam" id="PF13426">
    <property type="entry name" value="PAS_9"/>
    <property type="match status" value="1"/>
</dbReference>
<keyword evidence="20" id="KW-0547">Nucleotide-binding</keyword>
<feature type="domain" description="Response regulatory" evidence="17">
    <location>
        <begin position="912"/>
        <end position="1031"/>
    </location>
</feature>
<proteinExistence type="inferred from homology"/>
<dbReference type="SMART" id="SM00388">
    <property type="entry name" value="HisKA"/>
    <property type="match status" value="1"/>
</dbReference>
<keyword evidence="8" id="KW-0418">Kinase</keyword>
<dbReference type="CDD" id="cd16922">
    <property type="entry name" value="HATPase_EvgS-ArcB-TorS-like"/>
    <property type="match status" value="1"/>
</dbReference>
<organism evidence="20 21">
    <name type="scientific">Kineosporia babensis</name>
    <dbReference type="NCBI Taxonomy" id="499548"/>
    <lineage>
        <taxon>Bacteria</taxon>
        <taxon>Bacillati</taxon>
        <taxon>Actinomycetota</taxon>
        <taxon>Actinomycetes</taxon>
        <taxon>Kineosporiales</taxon>
        <taxon>Kineosporiaceae</taxon>
        <taxon>Kineosporia</taxon>
    </lineage>
</organism>
<evidence type="ECO:0000259" key="19">
    <source>
        <dbReference type="PROSITE" id="PS50839"/>
    </source>
</evidence>
<dbReference type="Pfam" id="PF00072">
    <property type="entry name" value="Response_reg"/>
    <property type="match status" value="1"/>
</dbReference>
<evidence type="ECO:0000256" key="7">
    <source>
        <dbReference type="ARBA" id="ARBA00022692"/>
    </source>
</evidence>
<feature type="domain" description="Histidine kinase" evidence="16">
    <location>
        <begin position="668"/>
        <end position="884"/>
    </location>
</feature>
<dbReference type="AlphaFoldDB" id="A0A9X1T0I2"/>
<dbReference type="PANTHER" id="PTHR43047:SF64">
    <property type="entry name" value="HISTIDINE KINASE CONTAINING CHEY-HOMOLOGOUS RECEIVER DOMAIN AND PAS DOMAIN-RELATED"/>
    <property type="match status" value="1"/>
</dbReference>
<evidence type="ECO:0000256" key="13">
    <source>
        <dbReference type="PROSITE-ProRule" id="PRU00169"/>
    </source>
</evidence>
<evidence type="ECO:0000256" key="9">
    <source>
        <dbReference type="ARBA" id="ARBA00022989"/>
    </source>
</evidence>
<dbReference type="InterPro" id="IPR005467">
    <property type="entry name" value="His_kinase_dom"/>
</dbReference>
<evidence type="ECO:0000256" key="10">
    <source>
        <dbReference type="ARBA" id="ARBA00023012"/>
    </source>
</evidence>
<gene>
    <name evidence="20" type="ORF">LR394_17800</name>
</gene>
<dbReference type="PROSITE" id="PS50110">
    <property type="entry name" value="RESPONSE_REGULATORY"/>
    <property type="match status" value="1"/>
</dbReference>
<dbReference type="SUPFAM" id="SSF52172">
    <property type="entry name" value="CheY-like"/>
    <property type="match status" value="1"/>
</dbReference>
<dbReference type="Gene3D" id="1.10.287.130">
    <property type="match status" value="1"/>
</dbReference>
<dbReference type="SUPFAM" id="SSF55874">
    <property type="entry name" value="ATPase domain of HSP90 chaperone/DNA topoisomerase II/histidine kinase"/>
    <property type="match status" value="1"/>
</dbReference>
<dbReference type="Pfam" id="PF12860">
    <property type="entry name" value="PAS_7"/>
    <property type="match status" value="1"/>
</dbReference>
<dbReference type="Gene3D" id="3.40.50.2300">
    <property type="match status" value="1"/>
</dbReference>
<keyword evidence="11 15" id="KW-0472">Membrane</keyword>
<dbReference type="GO" id="GO:0005524">
    <property type="term" value="F:ATP binding"/>
    <property type="evidence" value="ECO:0007669"/>
    <property type="project" value="UniProtKB-KW"/>
</dbReference>
<reference evidence="20" key="1">
    <citation type="submission" date="2021-11" db="EMBL/GenBank/DDBJ databases">
        <title>Streptomyces corallinus and Kineosporia corallina sp. nov., two new coral-derived marine actinobacteria.</title>
        <authorList>
            <person name="Buangrab K."/>
            <person name="Sutthacheep M."/>
            <person name="Yeemin T."/>
            <person name="Harunari E."/>
            <person name="Igarashi Y."/>
            <person name="Sripreechasak P."/>
            <person name="Kanchanasin P."/>
            <person name="Tanasupawat S."/>
            <person name="Phongsopitanun W."/>
        </authorList>
    </citation>
    <scope>NUCLEOTIDE SEQUENCE</scope>
    <source>
        <strain evidence="20">JCM 31032</strain>
    </source>
</reference>
<keyword evidence="5 13" id="KW-0597">Phosphoprotein</keyword>
<dbReference type="RefSeq" id="WP_231443318.1">
    <property type="nucleotide sequence ID" value="NZ_JAJOMB010000009.1"/>
</dbReference>
<comment type="similarity">
    <text evidence="3">In the N-terminal section; belongs to the phytochrome family.</text>
</comment>
<keyword evidence="14" id="KW-0175">Coiled coil</keyword>
<dbReference type="PROSITE" id="PS50112">
    <property type="entry name" value="PAS"/>
    <property type="match status" value="1"/>
</dbReference>
<keyword evidence="21" id="KW-1185">Reference proteome</keyword>
<dbReference type="SMART" id="SM00448">
    <property type="entry name" value="REC"/>
    <property type="match status" value="1"/>
</dbReference>
<dbReference type="SUPFAM" id="SSF47384">
    <property type="entry name" value="Homodimeric domain of signal transducing histidine kinase"/>
    <property type="match status" value="1"/>
</dbReference>
<dbReference type="PANTHER" id="PTHR43047">
    <property type="entry name" value="TWO-COMPONENT HISTIDINE PROTEIN KINASE"/>
    <property type="match status" value="1"/>
</dbReference>
<dbReference type="Pfam" id="PF02518">
    <property type="entry name" value="HATPase_c"/>
    <property type="match status" value="1"/>
</dbReference>
<evidence type="ECO:0000256" key="1">
    <source>
        <dbReference type="ARBA" id="ARBA00000085"/>
    </source>
</evidence>
<evidence type="ECO:0000256" key="4">
    <source>
        <dbReference type="ARBA" id="ARBA00012438"/>
    </source>
</evidence>
<keyword evidence="6" id="KW-0808">Transferase</keyword>
<dbReference type="Pfam" id="PF00512">
    <property type="entry name" value="HisKA"/>
    <property type="match status" value="1"/>
</dbReference>
<dbReference type="SMART" id="SM00091">
    <property type="entry name" value="PAS"/>
    <property type="match status" value="2"/>
</dbReference>
<comment type="subcellular location">
    <subcellularLocation>
        <location evidence="2">Cell membrane</location>
    </subcellularLocation>
</comment>
<evidence type="ECO:0000313" key="20">
    <source>
        <dbReference type="EMBL" id="MCD5312763.1"/>
    </source>
</evidence>
<sequence length="1037" mass="112327">MTPFRAAGRAVDAFTVSSVRGRRRISAPAVGLLLIVLLVGLTVTGALVRTVWGWQEQTAQDELEQRTQIARWSVVNATQRYVSTAQQVAAAVGARPGIDRQELDRIVAPLFSESLAGAAGITLAASATDAELAETQALWRKRGMTELTLDPASGVQEHVFGMVGISLDGHPGVIGRDLMPEPQLREALETARLTNETTVSDQYVLLKDRNLPKDRQQLSLTIVTPVPDPDNDQPTEWILLGMRVQDLAREVIPPAVQGQANVTISSTSSGKPTAELAQVPTGEKWSGAPVQEAELSVGQQRWVLTAHGTQALSDAVSSPLAGSLGASGLVITGLVLLLIYGLFAARRHALDAAEAAVERRRKAESNSQRDAALLSAVLDSIADGVGVVDRKGAFLLHNRAAKAMLGVAEDVDRPGDWQEHYGIYRTDGITPFPTAELPLVRALAGETTDLVDLVIRNPDRPQGLMISVSGRPLDATDSGVPGGGAVAVFHDVTERRRLEAKVRSEHERYERLLKLLSDLGEGVLVTNGYGIDYANEAYAGLVGYQVSELLELPSTAALAGDEEALEVFTEVRHQVGVDGRFGSHVTQLRHKQGHLVPVEAAALYVRDDDTIFGVSQRVYVVRDLTERRRWEIDLAERAEQLQEANRRLQLAQEAAEAASAAKSQFLQSMSHEIRTPLNGVLGFTTLLAQTPNHPEAAQWARWADTSGRVLLDLVNNGLDLAKIEAGGVDLEEVEFDLRELAEESLLPSRMSAREVGLELRLEVSPALTSIRRGDPTRVRQVMTNLIANATKFTPTGSVTLKLDESGEDVRLQVIDTGIGMTREQQDRLFQPFQQASADTTRRYGGTGLGLFITRGLVEAMTGSISVTSEPGQGSTFAVILPLPAVRRSHERRIPRQAEADRGRPSVEAEALRVLVAEDNPTNQLVARAMLQARGMAVDVVEDGEQAVAAALSSHYDAIFMDCQMPNVDGFEATRRIRAAEAAEKGDPVKIIAMTANAFDEDRRACLDAGMDDFLPKPWKAAQLTEVLERLVADRVGS</sequence>
<accession>A0A9X1T0I2</accession>
<evidence type="ECO:0000256" key="5">
    <source>
        <dbReference type="ARBA" id="ARBA00022553"/>
    </source>
</evidence>
<dbReference type="CDD" id="cd00082">
    <property type="entry name" value="HisKA"/>
    <property type="match status" value="1"/>
</dbReference>
<dbReference type="CDD" id="cd17546">
    <property type="entry name" value="REC_hyHK_CKI1_RcsC-like"/>
    <property type="match status" value="1"/>
</dbReference>
<feature type="modified residue" description="4-aspartylphosphate" evidence="13">
    <location>
        <position position="961"/>
    </location>
</feature>
<keyword evidence="7 15" id="KW-0812">Transmembrane</keyword>
<dbReference type="InterPro" id="IPR042240">
    <property type="entry name" value="CHASE_sf"/>
</dbReference>
<evidence type="ECO:0000259" key="17">
    <source>
        <dbReference type="PROSITE" id="PS50110"/>
    </source>
</evidence>
<feature type="domain" description="PAS" evidence="18">
    <location>
        <begin position="370"/>
        <end position="410"/>
    </location>
</feature>
<feature type="transmembrane region" description="Helical" evidence="15">
    <location>
        <begin position="30"/>
        <end position="52"/>
    </location>
</feature>
<dbReference type="Proteomes" id="UP001138997">
    <property type="component" value="Unassembled WGS sequence"/>
</dbReference>
<evidence type="ECO:0000256" key="11">
    <source>
        <dbReference type="ARBA" id="ARBA00023136"/>
    </source>
</evidence>
<dbReference type="Gene3D" id="3.30.565.10">
    <property type="entry name" value="Histidine kinase-like ATPase, C-terminal domain"/>
    <property type="match status" value="1"/>
</dbReference>
<comment type="catalytic activity">
    <reaction evidence="1">
        <text>ATP + protein L-histidine = ADP + protein N-phospho-L-histidine.</text>
        <dbReference type="EC" id="2.7.13.3"/>
    </reaction>
</comment>
<evidence type="ECO:0000259" key="16">
    <source>
        <dbReference type="PROSITE" id="PS50109"/>
    </source>
</evidence>
<dbReference type="InterPro" id="IPR003661">
    <property type="entry name" value="HisK_dim/P_dom"/>
</dbReference>
<dbReference type="InterPro" id="IPR000014">
    <property type="entry name" value="PAS"/>
</dbReference>
<evidence type="ECO:0000259" key="18">
    <source>
        <dbReference type="PROSITE" id="PS50112"/>
    </source>
</evidence>
<dbReference type="InterPro" id="IPR036097">
    <property type="entry name" value="HisK_dim/P_sf"/>
</dbReference>
<dbReference type="PRINTS" id="PR00344">
    <property type="entry name" value="BCTRLSENSOR"/>
</dbReference>
<evidence type="ECO:0000256" key="15">
    <source>
        <dbReference type="SAM" id="Phobius"/>
    </source>
</evidence>
<dbReference type="Pfam" id="PF03924">
    <property type="entry name" value="CHASE"/>
    <property type="match status" value="1"/>
</dbReference>
<evidence type="ECO:0000256" key="2">
    <source>
        <dbReference type="ARBA" id="ARBA00004236"/>
    </source>
</evidence>
<keyword evidence="20" id="KW-0067">ATP-binding</keyword>
<dbReference type="InterPro" id="IPR035965">
    <property type="entry name" value="PAS-like_dom_sf"/>
</dbReference>
<keyword evidence="10" id="KW-0902">Two-component regulatory system</keyword>
<dbReference type="PROSITE" id="PS50109">
    <property type="entry name" value="HIS_KIN"/>
    <property type="match status" value="1"/>
</dbReference>
<dbReference type="PROSITE" id="PS50839">
    <property type="entry name" value="CHASE"/>
    <property type="match status" value="1"/>
</dbReference>
<dbReference type="InterPro" id="IPR006189">
    <property type="entry name" value="CHASE_dom"/>
</dbReference>
<evidence type="ECO:0000256" key="14">
    <source>
        <dbReference type="SAM" id="Coils"/>
    </source>
</evidence>
<dbReference type="EMBL" id="JAJOMB010000009">
    <property type="protein sequence ID" value="MCD5312763.1"/>
    <property type="molecule type" value="Genomic_DNA"/>
</dbReference>
<evidence type="ECO:0000256" key="8">
    <source>
        <dbReference type="ARBA" id="ARBA00022777"/>
    </source>
</evidence>
<dbReference type="SUPFAM" id="SSF55785">
    <property type="entry name" value="PYP-like sensor domain (PAS domain)"/>
    <property type="match status" value="2"/>
</dbReference>
<dbReference type="FunFam" id="3.30.565.10:FF:000010">
    <property type="entry name" value="Sensor histidine kinase RcsC"/>
    <property type="match status" value="1"/>
</dbReference>
<comment type="caution">
    <text evidence="20">The sequence shown here is derived from an EMBL/GenBank/DDBJ whole genome shotgun (WGS) entry which is preliminary data.</text>
</comment>
<dbReference type="InterPro" id="IPR004358">
    <property type="entry name" value="Sig_transdc_His_kin-like_C"/>
</dbReference>
<dbReference type="NCBIfam" id="TIGR00229">
    <property type="entry name" value="sensory_box"/>
    <property type="match status" value="1"/>
</dbReference>
<dbReference type="InterPro" id="IPR011006">
    <property type="entry name" value="CheY-like_superfamily"/>
</dbReference>
<evidence type="ECO:0000313" key="21">
    <source>
        <dbReference type="Proteomes" id="UP001138997"/>
    </source>
</evidence>